<dbReference type="InterPro" id="IPR029060">
    <property type="entry name" value="PIN-like_dom_sf"/>
</dbReference>
<organism evidence="2 3">
    <name type="scientific">Compostibacter hankyongensis</name>
    <dbReference type="NCBI Taxonomy" id="1007089"/>
    <lineage>
        <taxon>Bacteria</taxon>
        <taxon>Pseudomonadati</taxon>
        <taxon>Bacteroidota</taxon>
        <taxon>Chitinophagia</taxon>
        <taxon>Chitinophagales</taxon>
        <taxon>Chitinophagaceae</taxon>
        <taxon>Compostibacter</taxon>
    </lineage>
</organism>
<dbReference type="EMBL" id="BAABFN010000022">
    <property type="protein sequence ID" value="GAA4318899.1"/>
    <property type="molecule type" value="Genomic_DNA"/>
</dbReference>
<dbReference type="SUPFAM" id="SSF88723">
    <property type="entry name" value="PIN domain-like"/>
    <property type="match status" value="1"/>
</dbReference>
<name>A0ABP8G7L1_9BACT</name>
<gene>
    <name evidence="2" type="ORF">GCM10023143_31990</name>
</gene>
<evidence type="ECO:0000259" key="1">
    <source>
        <dbReference type="Pfam" id="PF01850"/>
    </source>
</evidence>
<dbReference type="Gene3D" id="3.40.50.1010">
    <property type="entry name" value="5'-nuclease"/>
    <property type="match status" value="1"/>
</dbReference>
<evidence type="ECO:0000313" key="3">
    <source>
        <dbReference type="Proteomes" id="UP001501207"/>
    </source>
</evidence>
<proteinExistence type="predicted"/>
<feature type="domain" description="PIN" evidence="1">
    <location>
        <begin position="6"/>
        <end position="53"/>
    </location>
</feature>
<accession>A0ABP8G7L1</accession>
<dbReference type="Proteomes" id="UP001501207">
    <property type="component" value="Unassembled WGS sequence"/>
</dbReference>
<evidence type="ECO:0000313" key="2">
    <source>
        <dbReference type="EMBL" id="GAA4318899.1"/>
    </source>
</evidence>
<keyword evidence="3" id="KW-1185">Reference proteome</keyword>
<comment type="caution">
    <text evidence="2">The sequence shown here is derived from an EMBL/GenBank/DDBJ whole genome shotgun (WGS) entry which is preliminary data.</text>
</comment>
<protein>
    <recommendedName>
        <fullName evidence="1">PIN domain-containing protein</fullName>
    </recommendedName>
</protein>
<reference evidence="3" key="1">
    <citation type="journal article" date="2019" name="Int. J. Syst. Evol. Microbiol.">
        <title>The Global Catalogue of Microorganisms (GCM) 10K type strain sequencing project: providing services to taxonomists for standard genome sequencing and annotation.</title>
        <authorList>
            <consortium name="The Broad Institute Genomics Platform"/>
            <consortium name="The Broad Institute Genome Sequencing Center for Infectious Disease"/>
            <person name="Wu L."/>
            <person name="Ma J."/>
        </authorList>
    </citation>
    <scope>NUCLEOTIDE SEQUENCE [LARGE SCALE GENOMIC DNA]</scope>
    <source>
        <strain evidence="3">JCM 17664</strain>
    </source>
</reference>
<dbReference type="InterPro" id="IPR002716">
    <property type="entry name" value="PIN_dom"/>
</dbReference>
<dbReference type="Pfam" id="PF01850">
    <property type="entry name" value="PIN"/>
    <property type="match status" value="1"/>
</dbReference>
<sequence length="63" mass="7419">MAVQMILVDTSVLIDFYRKTDKTNSVWIELLRQGYEFAVSTITKYEIYSGATQSQLDFWNNIY</sequence>